<name>A0ACC1J476_9FUNG</name>
<accession>A0ACC1J476</accession>
<reference evidence="1" key="1">
    <citation type="submission" date="2022-07" db="EMBL/GenBank/DDBJ databases">
        <title>Phylogenomic reconstructions and comparative analyses of Kickxellomycotina fungi.</title>
        <authorList>
            <person name="Reynolds N.K."/>
            <person name="Stajich J.E."/>
            <person name="Barry K."/>
            <person name="Grigoriev I.V."/>
            <person name="Crous P."/>
            <person name="Smith M.E."/>
        </authorList>
    </citation>
    <scope>NUCLEOTIDE SEQUENCE</scope>
    <source>
        <strain evidence="1">NRRL 5244</strain>
    </source>
</reference>
<gene>
    <name evidence="1" type="primary">PUS4</name>
    <name evidence="1" type="ORF">FBU59_004994</name>
</gene>
<comment type="caution">
    <text evidence="1">The sequence shown here is derived from an EMBL/GenBank/DDBJ whole genome shotgun (WGS) entry which is preliminary data.</text>
</comment>
<protein>
    <submittedName>
        <fullName evidence="1">Pseudouridine synthase pus4</fullName>
        <ecNumber evidence="1">5.4.99.25</ecNumber>
    </submittedName>
</protein>
<sequence>MLKAAAAQVAARQAGSRVFGELQSLDGVLAVNKPSGISCSGLLDYFKRNIGRGPLAMPFKDHFEHERELRKTGKKIRRRMDKTALRVGHGGTLDVEAAGVLVLGINRGCKKMYGYLQGGKSYLAMGRLGVATDSFDAEGKVTKIASAEGITARDVERLLPEFTGEIMQRPPIYSAIRVDGMRLYQYARAGSKVPTEIQERQVNVKSVRLLHFVNPLVGEEFGKPVALPEKFLEYFLTDRYTW</sequence>
<keyword evidence="2" id="KW-1185">Reference proteome</keyword>
<dbReference type="EC" id="5.4.99.25" evidence="1"/>
<organism evidence="1 2">
    <name type="scientific">Linderina macrospora</name>
    <dbReference type="NCBI Taxonomy" id="4868"/>
    <lineage>
        <taxon>Eukaryota</taxon>
        <taxon>Fungi</taxon>
        <taxon>Fungi incertae sedis</taxon>
        <taxon>Zoopagomycota</taxon>
        <taxon>Kickxellomycotina</taxon>
        <taxon>Kickxellomycetes</taxon>
        <taxon>Kickxellales</taxon>
        <taxon>Kickxellaceae</taxon>
        <taxon>Linderina</taxon>
    </lineage>
</organism>
<dbReference type="Proteomes" id="UP001150603">
    <property type="component" value="Unassembled WGS sequence"/>
</dbReference>
<evidence type="ECO:0000313" key="2">
    <source>
        <dbReference type="Proteomes" id="UP001150603"/>
    </source>
</evidence>
<keyword evidence="1" id="KW-0413">Isomerase</keyword>
<dbReference type="EMBL" id="JANBPW010003810">
    <property type="protein sequence ID" value="KAJ1936628.1"/>
    <property type="molecule type" value="Genomic_DNA"/>
</dbReference>
<evidence type="ECO:0000313" key="1">
    <source>
        <dbReference type="EMBL" id="KAJ1936628.1"/>
    </source>
</evidence>
<feature type="non-terminal residue" evidence="1">
    <location>
        <position position="242"/>
    </location>
</feature>
<proteinExistence type="predicted"/>